<evidence type="ECO:0000313" key="3">
    <source>
        <dbReference type="Proteomes" id="UP000255317"/>
    </source>
</evidence>
<reference evidence="2 3" key="1">
    <citation type="submission" date="2018-07" db="EMBL/GenBank/DDBJ databases">
        <title>Genomic Encyclopedia of Type Strains, Phase IV (KMG-IV): sequencing the most valuable type-strain genomes for metagenomic binning, comparative biology and taxonomic classification.</title>
        <authorList>
            <person name="Goeker M."/>
        </authorList>
    </citation>
    <scope>NUCLEOTIDE SEQUENCE [LARGE SCALE GENOMIC DNA]</scope>
    <source>
        <strain evidence="2 3">DSM 101478</strain>
    </source>
</reference>
<dbReference type="EMBL" id="QRAO01000001">
    <property type="protein sequence ID" value="RDK89063.1"/>
    <property type="molecule type" value="Genomic_DNA"/>
</dbReference>
<dbReference type="AlphaFoldDB" id="A0A370QL22"/>
<dbReference type="SMART" id="SM00450">
    <property type="entry name" value="RHOD"/>
    <property type="match status" value="1"/>
</dbReference>
<feature type="domain" description="Rhodanese" evidence="1">
    <location>
        <begin position="62"/>
        <end position="153"/>
    </location>
</feature>
<accession>A0A370QL22</accession>
<sequence>MAYNYKLTKFESFEILKKTLYILLLLVTFQGFAQKTLDQLLQQYNTHSVPYISVEGLRALQVNEEIILLDTREASEFSVSNIEGSQCVGFNNFSAEEISEAIEDKDTPIVVYCSLGIRSEQVGEKLQKAGFTNVKNLYGGIFEWKNKGYPILDSKKIETDTVHTFSKLWSKWLLKGIPMYE</sequence>
<dbReference type="InterPro" id="IPR050229">
    <property type="entry name" value="GlpE_sulfurtransferase"/>
</dbReference>
<organism evidence="2 3">
    <name type="scientific">Marinirhabdus gelatinilytica</name>
    <dbReference type="NCBI Taxonomy" id="1703343"/>
    <lineage>
        <taxon>Bacteria</taxon>
        <taxon>Pseudomonadati</taxon>
        <taxon>Bacteroidota</taxon>
        <taxon>Flavobacteriia</taxon>
        <taxon>Flavobacteriales</taxon>
        <taxon>Flavobacteriaceae</taxon>
    </lineage>
</organism>
<dbReference type="PANTHER" id="PTHR43031:SF7">
    <property type="entry name" value="NITRIC OXIDE REDUCTASE FLRD-NAD(+) REDUCTASE"/>
    <property type="match status" value="1"/>
</dbReference>
<dbReference type="PROSITE" id="PS50206">
    <property type="entry name" value="RHODANESE_3"/>
    <property type="match status" value="1"/>
</dbReference>
<dbReference type="SUPFAM" id="SSF52821">
    <property type="entry name" value="Rhodanese/Cell cycle control phosphatase"/>
    <property type="match status" value="1"/>
</dbReference>
<dbReference type="PANTHER" id="PTHR43031">
    <property type="entry name" value="FAD-DEPENDENT OXIDOREDUCTASE"/>
    <property type="match status" value="1"/>
</dbReference>
<dbReference type="InterPro" id="IPR036873">
    <property type="entry name" value="Rhodanese-like_dom_sf"/>
</dbReference>
<dbReference type="CDD" id="cd00158">
    <property type="entry name" value="RHOD"/>
    <property type="match status" value="1"/>
</dbReference>
<comment type="caution">
    <text evidence="2">The sequence shown here is derived from an EMBL/GenBank/DDBJ whole genome shotgun (WGS) entry which is preliminary data.</text>
</comment>
<dbReference type="Pfam" id="PF00581">
    <property type="entry name" value="Rhodanese"/>
    <property type="match status" value="1"/>
</dbReference>
<evidence type="ECO:0000313" key="2">
    <source>
        <dbReference type="EMBL" id="RDK89063.1"/>
    </source>
</evidence>
<dbReference type="Proteomes" id="UP000255317">
    <property type="component" value="Unassembled WGS sequence"/>
</dbReference>
<dbReference type="NCBIfam" id="NF045521">
    <property type="entry name" value="rhoda_near_glyco"/>
    <property type="match status" value="1"/>
</dbReference>
<dbReference type="GO" id="GO:0016740">
    <property type="term" value="F:transferase activity"/>
    <property type="evidence" value="ECO:0007669"/>
    <property type="project" value="UniProtKB-KW"/>
</dbReference>
<name>A0A370QL22_9FLAO</name>
<protein>
    <submittedName>
        <fullName evidence="2">Rhodanese-related sulfurtransferase</fullName>
    </submittedName>
</protein>
<dbReference type="InterPro" id="IPR001763">
    <property type="entry name" value="Rhodanese-like_dom"/>
</dbReference>
<keyword evidence="2" id="KW-0808">Transferase</keyword>
<evidence type="ECO:0000259" key="1">
    <source>
        <dbReference type="PROSITE" id="PS50206"/>
    </source>
</evidence>
<dbReference type="Gene3D" id="3.40.250.10">
    <property type="entry name" value="Rhodanese-like domain"/>
    <property type="match status" value="1"/>
</dbReference>
<keyword evidence="3" id="KW-1185">Reference proteome</keyword>
<proteinExistence type="predicted"/>
<gene>
    <name evidence="2" type="ORF">C8D94_101942</name>
</gene>